<evidence type="ECO:0000256" key="4">
    <source>
        <dbReference type="PROSITE-ProRule" id="PRU00708"/>
    </source>
</evidence>
<dbReference type="InterPro" id="IPR046960">
    <property type="entry name" value="PPR_At4g14850-like_plant"/>
</dbReference>
<feature type="repeat" description="PPR" evidence="4">
    <location>
        <begin position="520"/>
        <end position="554"/>
    </location>
</feature>
<evidence type="ECO:0000313" key="7">
    <source>
        <dbReference type="EMBL" id="GJN31835.1"/>
    </source>
</evidence>
<feature type="repeat" description="PPR" evidence="4">
    <location>
        <begin position="186"/>
        <end position="220"/>
    </location>
</feature>
<dbReference type="FunFam" id="1.25.40.10:FF:000227">
    <property type="entry name" value="Pentatricopeptide repeat-containing protein At3g13880"/>
    <property type="match status" value="1"/>
</dbReference>
<organism evidence="7 8">
    <name type="scientific">Eleusine coracana subsp. coracana</name>
    <dbReference type="NCBI Taxonomy" id="191504"/>
    <lineage>
        <taxon>Eukaryota</taxon>
        <taxon>Viridiplantae</taxon>
        <taxon>Streptophyta</taxon>
        <taxon>Embryophyta</taxon>
        <taxon>Tracheophyta</taxon>
        <taxon>Spermatophyta</taxon>
        <taxon>Magnoliopsida</taxon>
        <taxon>Liliopsida</taxon>
        <taxon>Poales</taxon>
        <taxon>Poaceae</taxon>
        <taxon>PACMAD clade</taxon>
        <taxon>Chloridoideae</taxon>
        <taxon>Cynodonteae</taxon>
        <taxon>Eleusininae</taxon>
        <taxon>Eleusine</taxon>
    </lineage>
</organism>
<dbReference type="InterPro" id="IPR046848">
    <property type="entry name" value="E_motif"/>
</dbReference>
<dbReference type="PANTHER" id="PTHR47926">
    <property type="entry name" value="PENTATRICOPEPTIDE REPEAT-CONTAINING PROTEIN"/>
    <property type="match status" value="1"/>
</dbReference>
<dbReference type="InterPro" id="IPR032867">
    <property type="entry name" value="DYW_dom"/>
</dbReference>
<reference evidence="7" key="2">
    <citation type="submission" date="2021-12" db="EMBL/GenBank/DDBJ databases">
        <title>Resequencing data analysis of finger millet.</title>
        <authorList>
            <person name="Hatakeyama M."/>
            <person name="Aluri S."/>
            <person name="Balachadran M.T."/>
            <person name="Sivarajan S.R."/>
            <person name="Poveda L."/>
            <person name="Shimizu-Inatsugi R."/>
            <person name="Schlapbach R."/>
            <person name="Sreeman S.M."/>
            <person name="Shimizu K.K."/>
        </authorList>
    </citation>
    <scope>NUCLEOTIDE SEQUENCE</scope>
</reference>
<dbReference type="Pfam" id="PF20431">
    <property type="entry name" value="E_motif"/>
    <property type="match status" value="1"/>
</dbReference>
<gene>
    <name evidence="7" type="primary">gb20283</name>
    <name evidence="7" type="ORF">PR202_gb20283</name>
</gene>
<reference evidence="7" key="1">
    <citation type="journal article" date="2018" name="DNA Res.">
        <title>Multiple hybrid de novo genome assembly of finger millet, an orphan allotetraploid crop.</title>
        <authorList>
            <person name="Hatakeyama M."/>
            <person name="Aluri S."/>
            <person name="Balachadran M.T."/>
            <person name="Sivarajan S.R."/>
            <person name="Patrignani A."/>
            <person name="Gruter S."/>
            <person name="Poveda L."/>
            <person name="Shimizu-Inatsugi R."/>
            <person name="Baeten J."/>
            <person name="Francoijs K.J."/>
            <person name="Nataraja K.N."/>
            <person name="Reddy Y.A.N."/>
            <person name="Phadnis S."/>
            <person name="Ravikumar R.L."/>
            <person name="Schlapbach R."/>
            <person name="Sreeman S.M."/>
            <person name="Shimizu K.K."/>
        </authorList>
    </citation>
    <scope>NUCLEOTIDE SEQUENCE</scope>
</reference>
<comment type="similarity">
    <text evidence="1">Belongs to the PPR family. PCMP-H subfamily.</text>
</comment>
<protein>
    <recommendedName>
        <fullName evidence="6">DYW domain-containing protein</fullName>
    </recommendedName>
</protein>
<dbReference type="Pfam" id="PF01535">
    <property type="entry name" value="PPR"/>
    <property type="match status" value="6"/>
</dbReference>
<keyword evidence="3" id="KW-0809">Transit peptide</keyword>
<feature type="domain" description="DYW" evidence="6">
    <location>
        <begin position="785"/>
        <end position="848"/>
    </location>
</feature>
<dbReference type="FunFam" id="1.25.40.10:FF:000471">
    <property type="entry name" value="Putative pentatricopeptide repeat-containing protein, mitochondrial"/>
    <property type="match status" value="1"/>
</dbReference>
<feature type="compositionally biased region" description="Low complexity" evidence="5">
    <location>
        <begin position="76"/>
        <end position="89"/>
    </location>
</feature>
<sequence length="924" mass="101710">MEPGDHRPRKNLVAAVAVGRVGRAGWASSSTSSLTLSLAVGRRGREGDGGGDVLGRECRARSGKKKGGVAVICSNSARSPPKAAPPAARRSTDHWSRRTPRGLMIGRRLCVRLLALPCHESPTRRGLATSVALQWLEGELASLALPKLDSYACAKLLQRCIARGASRTGRAVHGRVVQRGGVARLDTFCANVLLNLYTKLGPLSCARKLFDEMPERNMVSFVTLVQGHAMRGEFYEAAELIRRLRREGQEVNQFVLTTILKMVVAMDAPEIACCVHACACKLGHNNNAFVGSALIDAYSLCGDVRNASRVFHDIEGKDAVTWTAMVSCYVENECPEDALNVFSKMRMAGSKPNPFVLTSVLKAAVCLSSVVLGKAIHGCLVKTLYDTEPHVGGALLDMYAKCGDIVDARTVFEIIPCNDVILWSFMISRYAQSYQNKQAFELFLRMMWLSVVPNEYSLSGVLQACANIAFLDLGMQIHNLAIKLGHESDLFVGNALMDLYAKCRNMESSLGIFSSLRDANEVSWNTIIVGYCQSGFGEEALSVFCEMRAAQMPLTQVTYSSVLRACVSTALIKHAAQIHSLIEKSTFNSDTVVSNSLIDTYAKCGCIRDALKVFTTLKECDVISWNAIISGYALHGYVADALELFDRMRKGNIKANDITFVALLSVCSNTEPSVMVWRALLSSCIVHKNVSLGRFAAEKVLEIEPHDETTYVLLSNMYAAAGSLDEVAVLRKSMRNIGVKKEPGLSWVEIKGEVHAFSVGSSDHPDMRVINAMLEWLNLKASREGYVPDINVVLHDVDEAQKARMLWVHSERLALAYGLVMIPQGHPIRIMKNLRSCLDCHTIFKDCAPVVTIGDTAVLLFVMSTADENILLLVKLNYLPGCRQVGGEDLERFALYNPCYLNHFDDDLFSYAQEYQFYMSEVKN</sequence>
<dbReference type="Pfam" id="PF14432">
    <property type="entry name" value="DYW_deaminase"/>
    <property type="match status" value="1"/>
</dbReference>
<dbReference type="FunFam" id="1.25.40.10:FF:000201">
    <property type="entry name" value="Pentatricopeptide repeat-containing protein mitochondrial"/>
    <property type="match status" value="1"/>
</dbReference>
<evidence type="ECO:0000256" key="1">
    <source>
        <dbReference type="ARBA" id="ARBA00006643"/>
    </source>
</evidence>
<evidence type="ECO:0000313" key="8">
    <source>
        <dbReference type="Proteomes" id="UP001054889"/>
    </source>
</evidence>
<dbReference type="Gene3D" id="1.25.40.10">
    <property type="entry name" value="Tetratricopeptide repeat domain"/>
    <property type="match status" value="5"/>
</dbReference>
<dbReference type="NCBIfam" id="TIGR00756">
    <property type="entry name" value="PPR"/>
    <property type="match status" value="3"/>
</dbReference>
<dbReference type="FunFam" id="1.25.40.10:FF:000494">
    <property type="entry name" value="Putative pentatricopeptide repeat-containing protein, mitochondrial"/>
    <property type="match status" value="1"/>
</dbReference>
<accession>A0AAV5FA85</accession>
<dbReference type="InterPro" id="IPR002885">
    <property type="entry name" value="PPR_rpt"/>
</dbReference>
<keyword evidence="2" id="KW-0677">Repeat</keyword>
<dbReference type="EMBL" id="BQKI01000083">
    <property type="protein sequence ID" value="GJN31835.1"/>
    <property type="molecule type" value="Genomic_DNA"/>
</dbReference>
<dbReference type="Pfam" id="PF13041">
    <property type="entry name" value="PPR_2"/>
    <property type="match status" value="2"/>
</dbReference>
<evidence type="ECO:0000256" key="2">
    <source>
        <dbReference type="ARBA" id="ARBA00022737"/>
    </source>
</evidence>
<dbReference type="GO" id="GO:0008270">
    <property type="term" value="F:zinc ion binding"/>
    <property type="evidence" value="ECO:0007669"/>
    <property type="project" value="InterPro"/>
</dbReference>
<feature type="repeat" description="PPR" evidence="4">
    <location>
        <begin position="318"/>
        <end position="352"/>
    </location>
</feature>
<comment type="caution">
    <text evidence="7">The sequence shown here is derived from an EMBL/GenBank/DDBJ whole genome shotgun (WGS) entry which is preliminary data.</text>
</comment>
<feature type="repeat" description="PPR" evidence="4">
    <location>
        <begin position="621"/>
        <end position="655"/>
    </location>
</feature>
<evidence type="ECO:0000259" key="6">
    <source>
        <dbReference type="Pfam" id="PF14432"/>
    </source>
</evidence>
<evidence type="ECO:0000256" key="3">
    <source>
        <dbReference type="ARBA" id="ARBA00022946"/>
    </source>
</evidence>
<dbReference type="GO" id="GO:0003723">
    <property type="term" value="F:RNA binding"/>
    <property type="evidence" value="ECO:0007669"/>
    <property type="project" value="InterPro"/>
</dbReference>
<dbReference type="InterPro" id="IPR011990">
    <property type="entry name" value="TPR-like_helical_dom_sf"/>
</dbReference>
<dbReference type="PROSITE" id="PS51375">
    <property type="entry name" value="PPR"/>
    <property type="match status" value="5"/>
</dbReference>
<feature type="repeat" description="PPR" evidence="4">
    <location>
        <begin position="419"/>
        <end position="453"/>
    </location>
</feature>
<dbReference type="GO" id="GO:0009451">
    <property type="term" value="P:RNA modification"/>
    <property type="evidence" value="ECO:0007669"/>
    <property type="project" value="InterPro"/>
</dbReference>
<feature type="region of interest" description="Disordered" evidence="5">
    <location>
        <begin position="75"/>
        <end position="98"/>
    </location>
</feature>
<proteinExistence type="inferred from homology"/>
<dbReference type="AlphaFoldDB" id="A0AAV5FA85"/>
<dbReference type="FunFam" id="1.25.40.10:FF:000397">
    <property type="entry name" value="Pentatricopeptide repeat-containing protein At2g40720"/>
    <property type="match status" value="1"/>
</dbReference>
<dbReference type="Proteomes" id="UP001054889">
    <property type="component" value="Unassembled WGS sequence"/>
</dbReference>
<keyword evidence="8" id="KW-1185">Reference proteome</keyword>
<name>A0AAV5FA85_ELECO</name>
<evidence type="ECO:0000256" key="5">
    <source>
        <dbReference type="SAM" id="MobiDB-lite"/>
    </source>
</evidence>
<dbReference type="PANTHER" id="PTHR47926:SF347">
    <property type="entry name" value="PENTATRICOPEPTIDE REPEAT-CONTAINING PROTEIN"/>
    <property type="match status" value="1"/>
</dbReference>